<dbReference type="Proteomes" id="UP000261560">
    <property type="component" value="Unplaced"/>
</dbReference>
<dbReference type="CDD" id="cd07302">
    <property type="entry name" value="CHD"/>
    <property type="match status" value="2"/>
</dbReference>
<evidence type="ECO:0000256" key="10">
    <source>
        <dbReference type="ARBA" id="ARBA00022840"/>
    </source>
</evidence>
<evidence type="ECO:0000256" key="4">
    <source>
        <dbReference type="ARBA" id="ARBA00004141"/>
    </source>
</evidence>
<sequence>MPDESQNFRDNCSPLQGAPQVCLSPDIVVVSGDGRGESDSPGLDGLNRTEADVNGFDISKRGGKLKLPTDATSGHPVEVGVVKSTHASEPLKTSRLLKGDGVAKQGDHPPADGTPALQTSSDSDYSSLKSSPGYVNTNFNMDFCDEEPLQLDRTAPENHISSRNMSQSSLDLGLKDRGHVPDEDKLGKSRPSRSWLPPLSQTRGSIDGYLFDLDEDGQSSRSRRSVKEGVCCCFQATHRGFLRCMEETPSMLSGLLLALVFCVVIIVVIPATGRFSPQNMEDHVGALAVVCVVLCLGVVLLVSLPWLAALRRCKGALALMVWGSLYVTAIVFTFTGGTVTPWEQVAFFLFLSLSVYTVLPLSLAWALMFGIGTSLSHIIIISVYVPVTSPDTPNMAVQLVANAVLFLCVNCVGFYHLWTIEHNLRISNLKREEFSQIRSKKDVRKQQQEQLLLSVLPRYIAVELKSEVIKKLGKRKCDKEAAASTITNFQKMYIRQHKDVSILYADIVGFTKLASTCSPEELVAVLNKLFGRFDDIAKKNDCLRIKILGDCYYCVSGLPDPIPTHAKNCVKMGLDMCRAIGKLREATGVDINMRVGIHTGNVLCGVIGQQKWQYDVWSHDVTLANQMESNGVPGRVHITEDTLQHLDGTYEVEDAESQDSLLNGRKTYLVIDPNKPCSDPCKPSMGSNLATFENRQRASMRMSQYLQSWQNIHPFEVLSNPGVKPHKKRRMPGLRPLKPSPSGECWEDNSSGVAAIPSARGSLDTLETLQKKTKKLNCITLLFNNLTLEKQFRLSEVGGLYHSVSCLSAIFVTLFTVQMLVSEKNTEMAITYGVTFPVMALFLLVAFSGYFEKRRSAMPQIPRNGQWILGLSRSLSTKAALRLFLIIFCVLITLLMAFLNSIFLDLRTCNSTTNSTYTENLQLYTLPYYLYCCLMAMLGAIVFIQTCFSVKALLLTLAVVVYLTLFLHVYTPGSQCIVSLVYNHTAPGVLKDPQIMSGVWLVVFYVVCLILARQDELSSRVDFLLEQCFKIEREEMETMENANKVLLQNVMPQDVATFFMGKTVQSQDLYSKSYNCVCVMFASMPNFKDFYNESSANNEGLECLRFLNEIISDFDELLLKPKFSSVEKIKTIGSTYMAAAGLTHSDAGEDKKGQDMSHSHVRSMVEFSIAMMGKLENINTHSFNDFKLRIGINHGPVIAGVIGALKPQYDIWGNSVNVASRMESTGMLDKIQVTEETREVVENIGYSVTLRGLVKVKGKGELTTYFVNTDHSSPQF</sequence>
<evidence type="ECO:0000256" key="2">
    <source>
        <dbReference type="ARBA" id="ARBA00001936"/>
    </source>
</evidence>
<evidence type="ECO:0000256" key="18">
    <source>
        <dbReference type="SAM" id="MobiDB-lite"/>
    </source>
</evidence>
<feature type="transmembrane region" description="Helical" evidence="19">
    <location>
        <begin position="883"/>
        <end position="906"/>
    </location>
</feature>
<dbReference type="EC" id="4.6.1.1" evidence="5"/>
<feature type="transmembrane region" description="Helical" evidence="19">
    <location>
        <begin position="952"/>
        <end position="973"/>
    </location>
</feature>
<keyword evidence="7" id="KW-0479">Metal-binding</keyword>
<reference evidence="21" key="1">
    <citation type="submission" date="2025-08" db="UniProtKB">
        <authorList>
            <consortium name="Ensembl"/>
        </authorList>
    </citation>
    <scope>IDENTIFICATION</scope>
</reference>
<evidence type="ECO:0000256" key="13">
    <source>
        <dbReference type="ARBA" id="ARBA00022998"/>
    </source>
</evidence>
<evidence type="ECO:0000256" key="19">
    <source>
        <dbReference type="SAM" id="Phobius"/>
    </source>
</evidence>
<evidence type="ECO:0000256" key="14">
    <source>
        <dbReference type="ARBA" id="ARBA00023136"/>
    </source>
</evidence>
<feature type="domain" description="Guanylate cyclase" evidence="20">
    <location>
        <begin position="501"/>
        <end position="628"/>
    </location>
</feature>
<dbReference type="Ensembl" id="ENSOMET00000026746.1">
    <property type="protein sequence ID" value="ENSOMEP00000033543.1"/>
    <property type="gene ID" value="ENSOMEG00000019606.1"/>
</dbReference>
<comment type="similarity">
    <text evidence="17">Belongs to the adenylyl cyclase class-4/guanylyl cyclase family.</text>
</comment>
<comment type="catalytic activity">
    <reaction evidence="1">
        <text>ATP = 3',5'-cyclic AMP + diphosphate</text>
        <dbReference type="Rhea" id="RHEA:15389"/>
        <dbReference type="ChEBI" id="CHEBI:30616"/>
        <dbReference type="ChEBI" id="CHEBI:33019"/>
        <dbReference type="ChEBI" id="CHEBI:58165"/>
        <dbReference type="EC" id="4.6.1.1"/>
    </reaction>
</comment>
<dbReference type="PaxDb" id="30732-ENSOMEP00000033543"/>
<proteinExistence type="inferred from homology"/>
<organism evidence="21 22">
    <name type="scientific">Oryzias melastigma</name>
    <name type="common">Marine medaka</name>
    <dbReference type="NCBI Taxonomy" id="30732"/>
    <lineage>
        <taxon>Eukaryota</taxon>
        <taxon>Metazoa</taxon>
        <taxon>Chordata</taxon>
        <taxon>Craniata</taxon>
        <taxon>Vertebrata</taxon>
        <taxon>Euteleostomi</taxon>
        <taxon>Actinopterygii</taxon>
        <taxon>Neopterygii</taxon>
        <taxon>Teleostei</taxon>
        <taxon>Neoteleostei</taxon>
        <taxon>Acanthomorphata</taxon>
        <taxon>Ovalentaria</taxon>
        <taxon>Atherinomorphae</taxon>
        <taxon>Beloniformes</taxon>
        <taxon>Adrianichthyidae</taxon>
        <taxon>Oryziinae</taxon>
        <taxon>Oryzias</taxon>
    </lineage>
</organism>
<keyword evidence="8" id="KW-0677">Repeat</keyword>
<evidence type="ECO:0000256" key="3">
    <source>
        <dbReference type="ARBA" id="ARBA00001946"/>
    </source>
</evidence>
<evidence type="ECO:0000256" key="1">
    <source>
        <dbReference type="ARBA" id="ARBA00001593"/>
    </source>
</evidence>
<feature type="compositionally biased region" description="Polar residues" evidence="18">
    <location>
        <begin position="1"/>
        <end position="14"/>
    </location>
</feature>
<feature type="domain" description="Guanylate cyclase" evidence="20">
    <location>
        <begin position="1078"/>
        <end position="1223"/>
    </location>
</feature>
<feature type="region of interest" description="Disordered" evidence="18">
    <location>
        <begin position="720"/>
        <end position="744"/>
    </location>
</feature>
<evidence type="ECO:0000256" key="9">
    <source>
        <dbReference type="ARBA" id="ARBA00022741"/>
    </source>
</evidence>
<dbReference type="InterPro" id="IPR032628">
    <property type="entry name" value="AC_N"/>
</dbReference>
<dbReference type="STRING" id="30732.ENSOMEP00000033543"/>
<evidence type="ECO:0000313" key="22">
    <source>
        <dbReference type="Proteomes" id="UP000261560"/>
    </source>
</evidence>
<feature type="transmembrane region" description="Helical" evidence="19">
    <location>
        <begin position="252"/>
        <end position="272"/>
    </location>
</feature>
<feature type="compositionally biased region" description="Basic and acidic residues" evidence="18">
    <location>
        <begin position="173"/>
        <end position="187"/>
    </location>
</feature>
<dbReference type="InterPro" id="IPR029787">
    <property type="entry name" value="Nucleotide_cyclase"/>
</dbReference>
<dbReference type="Gene3D" id="3.30.70.1230">
    <property type="entry name" value="Nucleotide cyclase"/>
    <property type="match status" value="2"/>
</dbReference>
<feature type="transmembrane region" description="Helical" evidence="19">
    <location>
        <begin position="799"/>
        <end position="817"/>
    </location>
</feature>
<keyword evidence="10" id="KW-0067">ATP-binding</keyword>
<evidence type="ECO:0000256" key="15">
    <source>
        <dbReference type="ARBA" id="ARBA00023180"/>
    </source>
</evidence>
<evidence type="ECO:0000256" key="7">
    <source>
        <dbReference type="ARBA" id="ARBA00022723"/>
    </source>
</evidence>
<evidence type="ECO:0000256" key="8">
    <source>
        <dbReference type="ARBA" id="ARBA00022737"/>
    </source>
</evidence>
<keyword evidence="12 19" id="KW-1133">Transmembrane helix</keyword>
<feature type="transmembrane region" description="Helical" evidence="19">
    <location>
        <begin position="316"/>
        <end position="335"/>
    </location>
</feature>
<dbReference type="GO" id="GO:0005524">
    <property type="term" value="F:ATP binding"/>
    <property type="evidence" value="ECO:0007669"/>
    <property type="project" value="UniProtKB-KW"/>
</dbReference>
<dbReference type="GeneTree" id="ENSGT00940000159445"/>
<dbReference type="GO" id="GO:0006171">
    <property type="term" value="P:cAMP biosynthetic process"/>
    <property type="evidence" value="ECO:0007669"/>
    <property type="project" value="UniProtKB-KW"/>
</dbReference>
<evidence type="ECO:0000256" key="5">
    <source>
        <dbReference type="ARBA" id="ARBA00012201"/>
    </source>
</evidence>
<dbReference type="InterPro" id="IPR018297">
    <property type="entry name" value="A/G_cyclase_CS"/>
</dbReference>
<keyword evidence="22" id="KW-1185">Reference proteome</keyword>
<comment type="cofactor">
    <cofactor evidence="3">
        <name>Mg(2+)</name>
        <dbReference type="ChEBI" id="CHEBI:18420"/>
    </cofactor>
</comment>
<feature type="compositionally biased region" description="Polar residues" evidence="18">
    <location>
        <begin position="159"/>
        <end position="170"/>
    </location>
</feature>
<dbReference type="SMART" id="SM00044">
    <property type="entry name" value="CYCc"/>
    <property type="match status" value="2"/>
</dbReference>
<dbReference type="GO" id="GO:0035556">
    <property type="term" value="P:intracellular signal transduction"/>
    <property type="evidence" value="ECO:0007669"/>
    <property type="project" value="InterPro"/>
</dbReference>
<evidence type="ECO:0000256" key="12">
    <source>
        <dbReference type="ARBA" id="ARBA00022989"/>
    </source>
</evidence>
<keyword evidence="13" id="KW-0115">cAMP biosynthesis</keyword>
<keyword evidence="15" id="KW-0325">Glycoprotein</keyword>
<dbReference type="OMA" id="KWRTKMP"/>
<dbReference type="FunFam" id="3.30.70.1230:FF:000003">
    <property type="entry name" value="Adenylate cyclase"/>
    <property type="match status" value="1"/>
</dbReference>
<keyword evidence="6 19" id="KW-0812">Transmembrane</keyword>
<dbReference type="Pfam" id="PF16214">
    <property type="entry name" value="AC_N"/>
    <property type="match status" value="1"/>
</dbReference>
<evidence type="ECO:0000256" key="6">
    <source>
        <dbReference type="ARBA" id="ARBA00022692"/>
    </source>
</evidence>
<keyword evidence="9" id="KW-0547">Nucleotide-binding</keyword>
<dbReference type="GO" id="GO:0004016">
    <property type="term" value="F:adenylate cyclase activity"/>
    <property type="evidence" value="ECO:0007669"/>
    <property type="project" value="UniProtKB-EC"/>
</dbReference>
<feature type="transmembrane region" description="Helical" evidence="19">
    <location>
        <begin position="829"/>
        <end position="851"/>
    </location>
</feature>
<feature type="compositionally biased region" description="Low complexity" evidence="18">
    <location>
        <begin position="120"/>
        <end position="131"/>
    </location>
</feature>
<feature type="region of interest" description="Disordered" evidence="18">
    <location>
        <begin position="1"/>
        <end position="20"/>
    </location>
</feature>
<reference evidence="21" key="2">
    <citation type="submission" date="2025-09" db="UniProtKB">
        <authorList>
            <consortium name="Ensembl"/>
        </authorList>
    </citation>
    <scope>IDENTIFICATION</scope>
</reference>
<comment type="cofactor">
    <cofactor evidence="2">
        <name>Mn(2+)</name>
        <dbReference type="ChEBI" id="CHEBI:29035"/>
    </cofactor>
</comment>
<dbReference type="GO" id="GO:0007189">
    <property type="term" value="P:adenylate cyclase-activating G protein-coupled receptor signaling pathway"/>
    <property type="evidence" value="ECO:0007669"/>
    <property type="project" value="TreeGrafter"/>
</dbReference>
<evidence type="ECO:0000259" key="20">
    <source>
        <dbReference type="PROSITE" id="PS50125"/>
    </source>
</evidence>
<evidence type="ECO:0000256" key="11">
    <source>
        <dbReference type="ARBA" id="ARBA00022842"/>
    </source>
</evidence>
<dbReference type="GO" id="GO:0007193">
    <property type="term" value="P:adenylate cyclase-inhibiting G protein-coupled receptor signaling pathway"/>
    <property type="evidence" value="ECO:0007669"/>
    <property type="project" value="TreeGrafter"/>
</dbReference>
<evidence type="ECO:0000313" key="21">
    <source>
        <dbReference type="Ensembl" id="ENSOMEP00000033543.1"/>
    </source>
</evidence>
<dbReference type="PROSITE" id="PS50125">
    <property type="entry name" value="GUANYLATE_CYCLASE_2"/>
    <property type="match status" value="2"/>
</dbReference>
<dbReference type="SUPFAM" id="SSF55073">
    <property type="entry name" value="Nucleotide cyclase"/>
    <property type="match status" value="2"/>
</dbReference>
<evidence type="ECO:0000256" key="17">
    <source>
        <dbReference type="RuleBase" id="RU000405"/>
    </source>
</evidence>
<feature type="transmembrane region" description="Helical" evidence="19">
    <location>
        <begin position="341"/>
        <end position="359"/>
    </location>
</feature>
<dbReference type="Pfam" id="PF00211">
    <property type="entry name" value="Guanylate_cyc"/>
    <property type="match status" value="2"/>
</dbReference>
<dbReference type="OrthoDB" id="10035433at2759"/>
<dbReference type="GO" id="GO:0005886">
    <property type="term" value="C:plasma membrane"/>
    <property type="evidence" value="ECO:0007669"/>
    <property type="project" value="TreeGrafter"/>
</dbReference>
<dbReference type="FunFam" id="3.30.70.1230:FF:000014">
    <property type="entry name" value="adenylate cyclase type 9"/>
    <property type="match status" value="1"/>
</dbReference>
<dbReference type="PANTHER" id="PTHR45627">
    <property type="entry name" value="ADENYLATE CYCLASE TYPE 1"/>
    <property type="match status" value="1"/>
</dbReference>
<comment type="subcellular location">
    <subcellularLocation>
        <location evidence="4">Membrane</location>
        <topology evidence="4">Multi-pass membrane protein</topology>
    </subcellularLocation>
</comment>
<dbReference type="PANTHER" id="PTHR45627:SF6">
    <property type="entry name" value="ADENYLATE CYCLASE TYPE 2"/>
    <property type="match status" value="1"/>
</dbReference>
<dbReference type="GO" id="GO:0046872">
    <property type="term" value="F:metal ion binding"/>
    <property type="evidence" value="ECO:0007669"/>
    <property type="project" value="UniProtKB-KW"/>
</dbReference>
<keyword evidence="11" id="KW-0460">Magnesium</keyword>
<dbReference type="InterPro" id="IPR001054">
    <property type="entry name" value="A/G_cyclase"/>
</dbReference>
<feature type="transmembrane region" description="Helical" evidence="19">
    <location>
        <begin position="926"/>
        <end position="945"/>
    </location>
</feature>
<feature type="transmembrane region" description="Helical" evidence="19">
    <location>
        <begin position="993"/>
        <end position="1012"/>
    </location>
</feature>
<dbReference type="AlphaFoldDB" id="A0A3B3DTW6"/>
<name>A0A3B3DTW6_ORYME</name>
<protein>
    <recommendedName>
        <fullName evidence="5">adenylate cyclase</fullName>
        <ecNumber evidence="5">4.6.1.1</ecNumber>
    </recommendedName>
</protein>
<keyword evidence="14 19" id="KW-0472">Membrane</keyword>
<accession>A0A3B3DTW6</accession>
<dbReference type="PROSITE" id="PS00452">
    <property type="entry name" value="GUANYLATE_CYCLASE_1"/>
    <property type="match status" value="2"/>
</dbReference>
<keyword evidence="16 17" id="KW-0456">Lyase</keyword>
<feature type="transmembrane region" description="Helical" evidence="19">
    <location>
        <begin position="284"/>
        <end position="309"/>
    </location>
</feature>
<evidence type="ECO:0000256" key="16">
    <source>
        <dbReference type="ARBA" id="ARBA00023239"/>
    </source>
</evidence>
<feature type="transmembrane region" description="Helical" evidence="19">
    <location>
        <begin position="399"/>
        <end position="418"/>
    </location>
</feature>
<feature type="region of interest" description="Disordered" evidence="18">
    <location>
        <begin position="155"/>
        <end position="201"/>
    </location>
</feature>
<feature type="region of interest" description="Disordered" evidence="18">
    <location>
        <begin position="29"/>
        <end position="131"/>
    </location>
</feature>